<reference evidence="1 2" key="1">
    <citation type="journal article" date="2019" name="Genome Biol. Evol.">
        <title>Insights into the evolution of the New World diploid cottons (Gossypium, subgenus Houzingenia) based on genome sequencing.</title>
        <authorList>
            <person name="Grover C.E."/>
            <person name="Arick M.A. 2nd"/>
            <person name="Thrash A."/>
            <person name="Conover J.L."/>
            <person name="Sanders W.S."/>
            <person name="Peterson D.G."/>
            <person name="Frelichowski J.E."/>
            <person name="Scheffler J.A."/>
            <person name="Scheffler B.E."/>
            <person name="Wendel J.F."/>
        </authorList>
    </citation>
    <scope>NUCLEOTIDE SEQUENCE [LARGE SCALE GENOMIC DNA]</scope>
    <source>
        <strain evidence="1">27</strain>
        <tissue evidence="1">Leaf</tissue>
    </source>
</reference>
<sequence length="112" mass="12782">MAGTLNKHHSAKFMALGLTITYKKAKRAEAVRNRMDIVQRATVLPKDSFCLKQLLHFHFMFSLCKGIPLAKCSLPFSTIHCFINYVSQIRLLVSIGCMFKLGLHIYPNIQKK</sequence>
<dbReference type="Proteomes" id="UP000593561">
    <property type="component" value="Unassembled WGS sequence"/>
</dbReference>
<evidence type="ECO:0000313" key="1">
    <source>
        <dbReference type="EMBL" id="MBA0635379.1"/>
    </source>
</evidence>
<accession>A0A7J8TB26</accession>
<evidence type="ECO:0000313" key="2">
    <source>
        <dbReference type="Proteomes" id="UP000593561"/>
    </source>
</evidence>
<gene>
    <name evidence="1" type="ORF">Godav_005422</name>
</gene>
<dbReference type="AlphaFoldDB" id="A0A7J8TB26"/>
<keyword evidence="2" id="KW-1185">Reference proteome</keyword>
<organism evidence="1 2">
    <name type="scientific">Gossypium davidsonii</name>
    <name type="common">Davidson's cotton</name>
    <name type="synonym">Gossypium klotzschianum subsp. davidsonii</name>
    <dbReference type="NCBI Taxonomy" id="34287"/>
    <lineage>
        <taxon>Eukaryota</taxon>
        <taxon>Viridiplantae</taxon>
        <taxon>Streptophyta</taxon>
        <taxon>Embryophyta</taxon>
        <taxon>Tracheophyta</taxon>
        <taxon>Spermatophyta</taxon>
        <taxon>Magnoliopsida</taxon>
        <taxon>eudicotyledons</taxon>
        <taxon>Gunneridae</taxon>
        <taxon>Pentapetalae</taxon>
        <taxon>rosids</taxon>
        <taxon>malvids</taxon>
        <taxon>Malvales</taxon>
        <taxon>Malvaceae</taxon>
        <taxon>Malvoideae</taxon>
        <taxon>Gossypium</taxon>
    </lineage>
</organism>
<name>A0A7J8TB26_GOSDV</name>
<proteinExistence type="predicted"/>
<dbReference type="EMBL" id="JABFAC010241647">
    <property type="protein sequence ID" value="MBA0635379.1"/>
    <property type="molecule type" value="Genomic_DNA"/>
</dbReference>
<comment type="caution">
    <text evidence="1">The sequence shown here is derived from an EMBL/GenBank/DDBJ whole genome shotgun (WGS) entry which is preliminary data.</text>
</comment>
<protein>
    <submittedName>
        <fullName evidence="1">Uncharacterized protein</fullName>
    </submittedName>
</protein>